<dbReference type="AlphaFoldDB" id="A0A291QQ14"/>
<sequence>MYFEIDNRVFGRHPTHSKKLPYDWKDWVIPTAASIDFYYEHLNQWLIQKIRHKDGWVKSFYCYISNPMVLTAINDQSYLAQCYIHRGPILAEHYKLDYKGLYLKEGTTIDTYLPYKGIRLNMRQGFYAIKWIERPLDCPAYPQYYLDSFFRRI</sequence>
<evidence type="ECO:0000313" key="1">
    <source>
        <dbReference type="EMBL" id="ATL46026.1"/>
    </source>
</evidence>
<accession>A0A291QQ14</accession>
<dbReference type="EMBL" id="CP023777">
    <property type="protein sequence ID" value="ATL46026.1"/>
    <property type="molecule type" value="Genomic_DNA"/>
</dbReference>
<name>A0A291QQ14_9BACT</name>
<dbReference type="KEGG" id="cbae:COR50_01980"/>
<reference evidence="1 2" key="1">
    <citation type="submission" date="2017-10" db="EMBL/GenBank/DDBJ databases">
        <title>Paenichitinophaga pekingensis gen. nov., sp. nov., isolated from activated sludge.</title>
        <authorList>
            <person name="Jin D."/>
            <person name="Kong X."/>
            <person name="Deng Y."/>
            <person name="Bai Z."/>
        </authorList>
    </citation>
    <scope>NUCLEOTIDE SEQUENCE [LARGE SCALE GENOMIC DNA]</scope>
    <source>
        <strain evidence="1 2">13</strain>
    </source>
</reference>
<keyword evidence="2" id="KW-1185">Reference proteome</keyword>
<proteinExistence type="predicted"/>
<organism evidence="1 2">
    <name type="scientific">Chitinophaga caeni</name>
    <dbReference type="NCBI Taxonomy" id="2029983"/>
    <lineage>
        <taxon>Bacteria</taxon>
        <taxon>Pseudomonadati</taxon>
        <taxon>Bacteroidota</taxon>
        <taxon>Chitinophagia</taxon>
        <taxon>Chitinophagales</taxon>
        <taxon>Chitinophagaceae</taxon>
        <taxon>Chitinophaga</taxon>
    </lineage>
</organism>
<evidence type="ECO:0000313" key="2">
    <source>
        <dbReference type="Proteomes" id="UP000220133"/>
    </source>
</evidence>
<protein>
    <submittedName>
        <fullName evidence="1">Uncharacterized protein</fullName>
    </submittedName>
</protein>
<gene>
    <name evidence="1" type="ORF">COR50_01980</name>
</gene>
<dbReference type="Proteomes" id="UP000220133">
    <property type="component" value="Chromosome"/>
</dbReference>
<dbReference type="RefSeq" id="WP_098192416.1">
    <property type="nucleotide sequence ID" value="NZ_CP023777.1"/>
</dbReference>